<feature type="compositionally biased region" description="Polar residues" evidence="2">
    <location>
        <begin position="21"/>
        <end position="36"/>
    </location>
</feature>
<evidence type="ECO:0000256" key="2">
    <source>
        <dbReference type="SAM" id="MobiDB-lite"/>
    </source>
</evidence>
<sequence>METPPSIENSTANDAADIITTPRNPNDSWEDASSLNPGEKESKSEIVEEDEDEVRSILQVISWIVLPSFTPEAPNALLNVLMAFDLDFEILVGLKIDEAKLTSMTADHGTTCSIIGLLESLKKIAMVRYVLGNLFRCKEVKKGSIGLWKTTEVANEQDEHDWDKLKSLLSFKLKQVLSEYPEAKMTTEEQNASLRGTYPELVKSYMVLGTMHPRNGFGYP</sequence>
<dbReference type="GO" id="GO:0019888">
    <property type="term" value="F:protein phosphatase regulator activity"/>
    <property type="evidence" value="ECO:0007669"/>
    <property type="project" value="InterPro"/>
</dbReference>
<dbReference type="GO" id="GO:0005737">
    <property type="term" value="C:cytoplasm"/>
    <property type="evidence" value="ECO:0007669"/>
    <property type="project" value="TreeGrafter"/>
</dbReference>
<dbReference type="EMBL" id="CAWUPB010001159">
    <property type="protein sequence ID" value="CAK7339924.1"/>
    <property type="molecule type" value="Genomic_DNA"/>
</dbReference>
<dbReference type="Proteomes" id="UP001314170">
    <property type="component" value="Unassembled WGS sequence"/>
</dbReference>
<dbReference type="GO" id="GO:0030289">
    <property type="term" value="C:protein phosphatase 4 complex"/>
    <property type="evidence" value="ECO:0007669"/>
    <property type="project" value="InterPro"/>
</dbReference>
<accession>A0AAV1RX65</accession>
<organism evidence="3 4">
    <name type="scientific">Dovyalis caffra</name>
    <dbReference type="NCBI Taxonomy" id="77055"/>
    <lineage>
        <taxon>Eukaryota</taxon>
        <taxon>Viridiplantae</taxon>
        <taxon>Streptophyta</taxon>
        <taxon>Embryophyta</taxon>
        <taxon>Tracheophyta</taxon>
        <taxon>Spermatophyta</taxon>
        <taxon>Magnoliopsida</taxon>
        <taxon>eudicotyledons</taxon>
        <taxon>Gunneridae</taxon>
        <taxon>Pentapetalae</taxon>
        <taxon>rosids</taxon>
        <taxon>fabids</taxon>
        <taxon>Malpighiales</taxon>
        <taxon>Salicaceae</taxon>
        <taxon>Flacourtieae</taxon>
        <taxon>Dovyalis</taxon>
    </lineage>
</organism>
<evidence type="ECO:0000313" key="4">
    <source>
        <dbReference type="Proteomes" id="UP001314170"/>
    </source>
</evidence>
<gene>
    <name evidence="3" type="ORF">DCAF_LOCUS15002</name>
</gene>
<dbReference type="AlphaFoldDB" id="A0AAV1RX65"/>
<keyword evidence="4" id="KW-1185">Reference proteome</keyword>
<comment type="caution">
    <text evidence="3">The sequence shown here is derived from an EMBL/GenBank/DDBJ whole genome shotgun (WGS) entry which is preliminary data.</text>
</comment>
<feature type="compositionally biased region" description="Polar residues" evidence="2">
    <location>
        <begin position="1"/>
        <end position="13"/>
    </location>
</feature>
<dbReference type="GO" id="GO:0005634">
    <property type="term" value="C:nucleus"/>
    <property type="evidence" value="ECO:0007669"/>
    <property type="project" value="TreeGrafter"/>
</dbReference>
<dbReference type="PANTHER" id="PTHR16487">
    <property type="entry name" value="PPP4R2-RELATED PROTEIN"/>
    <property type="match status" value="1"/>
</dbReference>
<dbReference type="PANTHER" id="PTHR16487:SF0">
    <property type="entry name" value="PROTEIN PHOSPHATASE 4 REGULATORY SUBUNIT 2-RELATED"/>
    <property type="match status" value="1"/>
</dbReference>
<evidence type="ECO:0000313" key="3">
    <source>
        <dbReference type="EMBL" id="CAK7339924.1"/>
    </source>
</evidence>
<dbReference type="InterPro" id="IPR015267">
    <property type="entry name" value="PPP4R2"/>
</dbReference>
<comment type="similarity">
    <text evidence="1">Belongs to the PPP4R2 family.</text>
</comment>
<feature type="region of interest" description="Disordered" evidence="2">
    <location>
        <begin position="1"/>
        <end position="48"/>
    </location>
</feature>
<reference evidence="3 4" key="1">
    <citation type="submission" date="2024-01" db="EMBL/GenBank/DDBJ databases">
        <authorList>
            <person name="Waweru B."/>
        </authorList>
    </citation>
    <scope>NUCLEOTIDE SEQUENCE [LARGE SCALE GENOMIC DNA]</scope>
</reference>
<evidence type="ECO:0000256" key="1">
    <source>
        <dbReference type="ARBA" id="ARBA00009207"/>
    </source>
</evidence>
<proteinExistence type="inferred from homology"/>
<protein>
    <submittedName>
        <fullName evidence="3">Uncharacterized protein</fullName>
    </submittedName>
</protein>
<name>A0AAV1RX65_9ROSI</name>